<dbReference type="GO" id="GO:0032544">
    <property type="term" value="P:plastid translation"/>
    <property type="evidence" value="ECO:0007669"/>
    <property type="project" value="TreeGrafter"/>
</dbReference>
<dbReference type="GO" id="GO:0001522">
    <property type="term" value="P:pseudouridine synthesis"/>
    <property type="evidence" value="ECO:0007669"/>
    <property type="project" value="InterPro"/>
</dbReference>
<protein>
    <recommendedName>
        <fullName evidence="2">Reverse transcriptase Ty1/copia-type domain-containing protein</fullName>
    </recommendedName>
</protein>
<reference evidence="4" key="1">
    <citation type="journal article" date="2017" name="Front. Plant Sci.">
        <title>Climate Clever Clovers: New Paradigm to Reduce the Environmental Footprint of Ruminants by Breeding Low Methanogenic Forages Utilizing Haplotype Variation.</title>
        <authorList>
            <person name="Kaur P."/>
            <person name="Appels R."/>
            <person name="Bayer P.E."/>
            <person name="Keeble-Gagnere G."/>
            <person name="Wang J."/>
            <person name="Hirakawa H."/>
            <person name="Shirasawa K."/>
            <person name="Vercoe P."/>
            <person name="Stefanova K."/>
            <person name="Durmic Z."/>
            <person name="Nichols P."/>
            <person name="Revell C."/>
            <person name="Isobe S.N."/>
            <person name="Edwards D."/>
            <person name="Erskine W."/>
        </authorList>
    </citation>
    <scope>NUCLEOTIDE SEQUENCE [LARGE SCALE GENOMIC DNA]</scope>
    <source>
        <strain evidence="4">cv. Daliak</strain>
    </source>
</reference>
<sequence length="714" mass="81472">MHIKFDDKQPDKVSELVENFSDLQLSDDEESEPEGTSKPSQPTSEEMNSTPETLDSEDHSAPEIIRSSPSRVEQSKHSFKYKSSHPEELILGNKDSPRKTRSSFRNEDSLIGLISMVEPSSTDEALADDAWIVAMQEELNQFERNEVWSLVPKPSQKNIIGTKWVYRNKLNEQGEVVRNKARLVAQGYSQQEGIDYTETFAPVARLEAIRLLFSYATHHNIILYQMDVKSAFLNGYISEEVYVKQPPGFEDASHSDHVFKLKKSLYGLKQAPRAWFPEDIPINIYAEDSYLKDATMDLHFEDIKLVMEKPVDFEALRVNGHDYKKFFVEQGWEHYFDMLNGPIYSNLVYDFWRRSEVVTLVDANAELQRVIDQNPMKNKGKSRVELGLRKFTETEIRSSIGGFPVILTRSNLAKMMELPNYGIGRLYTAAFGRKSVFLNDMARLCFKNQTMSNRVGQLNDREKVLAKIVFSSILPRDTGNDSLNWDQRHFIYFLSAKRQMNLPAYIFQHLCETICEAQKFENASKLISNPRLLSYIFEKLGLPDRFMVAGVSEDLEQVRAPILDARVLEEGVRVTHKDIGRGIGPTFAQIMKAVKEEVFSDYEEDIMVDESTMEEPTVDKPEDEQQEVEDTVTEEQVGKDHVGSILGEVVGSIHDGRKHEVRKLVKSGGLEIYPLKRVRISGFKLPPDLGLGKYVDLNPTNLKALGGKVNKVDS</sequence>
<dbReference type="InterPro" id="IPR050343">
    <property type="entry name" value="RsuA_PseudoU_synthase"/>
</dbReference>
<dbReference type="GO" id="GO:0003723">
    <property type="term" value="F:RNA binding"/>
    <property type="evidence" value="ECO:0007669"/>
    <property type="project" value="InterPro"/>
</dbReference>
<dbReference type="SUPFAM" id="SSF55120">
    <property type="entry name" value="Pseudouridine synthase"/>
    <property type="match status" value="1"/>
</dbReference>
<dbReference type="GO" id="GO:0000488">
    <property type="term" value="P:maturation of LSU-rRNA from tetracistronic rRNA transcript (SSU-rRNA, LSU-rRNA, 4.5S-rRNA, 5S-rRNA)"/>
    <property type="evidence" value="ECO:0007669"/>
    <property type="project" value="TreeGrafter"/>
</dbReference>
<evidence type="ECO:0000256" key="1">
    <source>
        <dbReference type="SAM" id="MobiDB-lite"/>
    </source>
</evidence>
<feature type="compositionally biased region" description="Basic and acidic residues" evidence="1">
    <location>
        <begin position="1"/>
        <end position="15"/>
    </location>
</feature>
<dbReference type="GO" id="GO:0009982">
    <property type="term" value="F:pseudouridine synthase activity"/>
    <property type="evidence" value="ECO:0007669"/>
    <property type="project" value="InterPro"/>
</dbReference>
<accession>A0A2Z6LPX2</accession>
<feature type="region of interest" description="Disordered" evidence="1">
    <location>
        <begin position="1"/>
        <end position="103"/>
    </location>
</feature>
<evidence type="ECO:0000259" key="2">
    <source>
        <dbReference type="Pfam" id="PF07727"/>
    </source>
</evidence>
<dbReference type="Proteomes" id="UP000242715">
    <property type="component" value="Unassembled WGS sequence"/>
</dbReference>
<gene>
    <name evidence="3" type="ORF">TSUD_325360</name>
</gene>
<dbReference type="OrthoDB" id="1435079at2759"/>
<dbReference type="Gene3D" id="3.30.2350.10">
    <property type="entry name" value="Pseudouridine synthase"/>
    <property type="match status" value="1"/>
</dbReference>
<evidence type="ECO:0000313" key="4">
    <source>
        <dbReference type="Proteomes" id="UP000242715"/>
    </source>
</evidence>
<feature type="domain" description="Reverse transcriptase Ty1/copia-type" evidence="2">
    <location>
        <begin position="145"/>
        <end position="276"/>
    </location>
</feature>
<name>A0A2Z6LPX2_TRISU</name>
<dbReference type="GO" id="GO:0009507">
    <property type="term" value="C:chloroplast"/>
    <property type="evidence" value="ECO:0007669"/>
    <property type="project" value="TreeGrafter"/>
</dbReference>
<dbReference type="PANTHER" id="PTHR47683:SF2">
    <property type="entry name" value="RNA-BINDING S4 DOMAIN-CONTAINING PROTEIN"/>
    <property type="match status" value="1"/>
</dbReference>
<organism evidence="3 4">
    <name type="scientific">Trifolium subterraneum</name>
    <name type="common">Subterranean clover</name>
    <dbReference type="NCBI Taxonomy" id="3900"/>
    <lineage>
        <taxon>Eukaryota</taxon>
        <taxon>Viridiplantae</taxon>
        <taxon>Streptophyta</taxon>
        <taxon>Embryophyta</taxon>
        <taxon>Tracheophyta</taxon>
        <taxon>Spermatophyta</taxon>
        <taxon>Magnoliopsida</taxon>
        <taxon>eudicotyledons</taxon>
        <taxon>Gunneridae</taxon>
        <taxon>Pentapetalae</taxon>
        <taxon>rosids</taxon>
        <taxon>fabids</taxon>
        <taxon>Fabales</taxon>
        <taxon>Fabaceae</taxon>
        <taxon>Papilionoideae</taxon>
        <taxon>50 kb inversion clade</taxon>
        <taxon>NPAAA clade</taxon>
        <taxon>Hologalegina</taxon>
        <taxon>IRL clade</taxon>
        <taxon>Trifolieae</taxon>
        <taxon>Trifolium</taxon>
    </lineage>
</organism>
<dbReference type="EMBL" id="DF973187">
    <property type="protein sequence ID" value="GAU18546.1"/>
    <property type="molecule type" value="Genomic_DNA"/>
</dbReference>
<dbReference type="InterPro" id="IPR020103">
    <property type="entry name" value="PsdUridine_synth_cat_dom_sf"/>
</dbReference>
<dbReference type="SUPFAM" id="SSF56672">
    <property type="entry name" value="DNA/RNA polymerases"/>
    <property type="match status" value="1"/>
</dbReference>
<dbReference type="PANTHER" id="PTHR47683">
    <property type="entry name" value="PSEUDOURIDINE SYNTHASE FAMILY PROTEIN-RELATED"/>
    <property type="match status" value="1"/>
</dbReference>
<dbReference type="Pfam" id="PF07727">
    <property type="entry name" value="RVT_2"/>
    <property type="match status" value="1"/>
</dbReference>
<feature type="compositionally biased region" description="Polar residues" evidence="1">
    <location>
        <begin position="37"/>
        <end position="53"/>
    </location>
</feature>
<dbReference type="InterPro" id="IPR043502">
    <property type="entry name" value="DNA/RNA_pol_sf"/>
</dbReference>
<dbReference type="InterPro" id="IPR013103">
    <property type="entry name" value="RVT_2"/>
</dbReference>
<keyword evidence="4" id="KW-1185">Reference proteome</keyword>
<proteinExistence type="predicted"/>
<dbReference type="AlphaFoldDB" id="A0A2Z6LPX2"/>
<evidence type="ECO:0000313" key="3">
    <source>
        <dbReference type="EMBL" id="GAU18546.1"/>
    </source>
</evidence>
<dbReference type="GO" id="GO:0000489">
    <property type="term" value="P:maturation of SSU-rRNA from tetracistronic rRNA transcript (SSU-rRNA, LSU-rRNA, 4.5S-rRNA, 5S-rRNA)"/>
    <property type="evidence" value="ECO:0007669"/>
    <property type="project" value="TreeGrafter"/>
</dbReference>